<keyword evidence="3" id="KW-1185">Reference proteome</keyword>
<feature type="compositionally biased region" description="Basic and acidic residues" evidence="1">
    <location>
        <begin position="65"/>
        <end position="85"/>
    </location>
</feature>
<dbReference type="PANTHER" id="PTHR33878:SF4">
    <property type="entry name" value="OS08G0558900 PROTEIN"/>
    <property type="match status" value="1"/>
</dbReference>
<gene>
    <name evidence="2" type="ORF">C4D60_Mb01t08990</name>
</gene>
<feature type="region of interest" description="Disordered" evidence="1">
    <location>
        <begin position="65"/>
        <end position="87"/>
    </location>
</feature>
<name>A0A4S8JMX3_MUSBA</name>
<accession>A0A4S8JMX3</accession>
<reference evidence="2 3" key="1">
    <citation type="journal article" date="2019" name="Nat. Plants">
        <title>Genome sequencing of Musa balbisiana reveals subgenome evolution and function divergence in polyploid bananas.</title>
        <authorList>
            <person name="Yao X."/>
        </authorList>
    </citation>
    <scope>NUCLEOTIDE SEQUENCE [LARGE SCALE GENOMIC DNA]</scope>
    <source>
        <strain evidence="3">cv. DH-PKW</strain>
        <tissue evidence="2">Leaves</tissue>
    </source>
</reference>
<evidence type="ECO:0000256" key="1">
    <source>
        <dbReference type="SAM" id="MobiDB-lite"/>
    </source>
</evidence>
<proteinExistence type="predicted"/>
<dbReference type="InterPro" id="IPR045284">
    <property type="entry name" value="At2g27730-like"/>
</dbReference>
<sequence>MMAMRSALGVIPRLARSSVGAAKEVAAPRSSRFFSDGKGRVLSEEERAAETIYIQKMERERLEKLKKQQEKENAEAEKAKTEKNASRKTTWRELILLKRRMIAFSRSYTIPGDFVVSLPLPPPEPRHSFLRLL</sequence>
<protein>
    <recommendedName>
        <fullName evidence="4">ATPase inhibitor</fullName>
    </recommendedName>
</protein>
<comment type="caution">
    <text evidence="2">The sequence shown here is derived from an EMBL/GenBank/DDBJ whole genome shotgun (WGS) entry which is preliminary data.</text>
</comment>
<dbReference type="Proteomes" id="UP000317650">
    <property type="component" value="Chromosome 1"/>
</dbReference>
<organism evidence="2 3">
    <name type="scientific">Musa balbisiana</name>
    <name type="common">Banana</name>
    <dbReference type="NCBI Taxonomy" id="52838"/>
    <lineage>
        <taxon>Eukaryota</taxon>
        <taxon>Viridiplantae</taxon>
        <taxon>Streptophyta</taxon>
        <taxon>Embryophyta</taxon>
        <taxon>Tracheophyta</taxon>
        <taxon>Spermatophyta</taxon>
        <taxon>Magnoliopsida</taxon>
        <taxon>Liliopsida</taxon>
        <taxon>Zingiberales</taxon>
        <taxon>Musaceae</taxon>
        <taxon>Musa</taxon>
    </lineage>
</organism>
<evidence type="ECO:0008006" key="4">
    <source>
        <dbReference type="Google" id="ProtNLM"/>
    </source>
</evidence>
<evidence type="ECO:0000313" key="2">
    <source>
        <dbReference type="EMBL" id="THU62804.1"/>
    </source>
</evidence>
<evidence type="ECO:0000313" key="3">
    <source>
        <dbReference type="Proteomes" id="UP000317650"/>
    </source>
</evidence>
<dbReference type="AlphaFoldDB" id="A0A4S8JMX3"/>
<dbReference type="EMBL" id="PYDT01000004">
    <property type="protein sequence ID" value="THU62804.1"/>
    <property type="molecule type" value="Genomic_DNA"/>
</dbReference>
<dbReference type="PANTHER" id="PTHR33878">
    <property type="entry name" value="OS08G0559000 PROTEIN"/>
    <property type="match status" value="1"/>
</dbReference>